<sequence length="136" mass="14975">MQIRNIVRNIMTLATPLLPSSSENTSPWSIDCKYAIGKSLIFGNIPPARIPPYHCLGTGRNSLTTYAKKNPEPNIRRADRQIIPTDLMSLSSILATILLNDRQGSKTVSTISEIILVASTVRIPILAIRKPTPIIK</sequence>
<reference evidence="1 2" key="1">
    <citation type="journal article" date="2008" name="FEMS Yeast Res.">
        <title>Comparative genome analysis of a Saccharomyces cerevisiae wine strain.</title>
        <authorList>
            <person name="Borneman A.R."/>
            <person name="Forgan A.H."/>
            <person name="Pretorius I.S."/>
            <person name="Chambers P.J."/>
        </authorList>
    </citation>
    <scope>NUCLEOTIDE SEQUENCE [LARGE SCALE GENOMIC DNA]</scope>
    <source>
        <strain evidence="1 2">AWRI1631</strain>
    </source>
</reference>
<dbReference type="EMBL" id="ABSV01002008">
    <property type="protein sequence ID" value="EDZ69695.1"/>
    <property type="molecule type" value="Genomic_DNA"/>
</dbReference>
<comment type="caution">
    <text evidence="1">The sequence shown here is derived from an EMBL/GenBank/DDBJ whole genome shotgun (WGS) entry which is preliminary data.</text>
</comment>
<dbReference type="Proteomes" id="UP000008988">
    <property type="component" value="Unassembled WGS sequence"/>
</dbReference>
<organism evidence="1 2">
    <name type="scientific">Saccharomyces cerevisiae (strain AWRI1631)</name>
    <name type="common">Baker's yeast</name>
    <dbReference type="NCBI Taxonomy" id="545124"/>
    <lineage>
        <taxon>Eukaryota</taxon>
        <taxon>Fungi</taxon>
        <taxon>Dikarya</taxon>
        <taxon>Ascomycota</taxon>
        <taxon>Saccharomycotina</taxon>
        <taxon>Saccharomycetes</taxon>
        <taxon>Saccharomycetales</taxon>
        <taxon>Saccharomycetaceae</taxon>
        <taxon>Saccharomyces</taxon>
    </lineage>
</organism>
<protein>
    <submittedName>
        <fullName evidence="1">Uncharacterized protein</fullName>
    </submittedName>
</protein>
<gene>
    <name evidence="1" type="ORF">AWRI1631_142230</name>
</gene>
<name>B5VQU8_YEAS6</name>
<dbReference type="AlphaFoldDB" id="B5VQU8"/>
<evidence type="ECO:0000313" key="1">
    <source>
        <dbReference type="EMBL" id="EDZ69695.1"/>
    </source>
</evidence>
<accession>B5VQU8</accession>
<proteinExistence type="predicted"/>
<evidence type="ECO:0000313" key="2">
    <source>
        <dbReference type="Proteomes" id="UP000008988"/>
    </source>
</evidence>